<evidence type="ECO:0000313" key="5">
    <source>
        <dbReference type="EMBL" id="CAK9074225.1"/>
    </source>
</evidence>
<organism evidence="5 6">
    <name type="scientific">Durusdinium trenchii</name>
    <dbReference type="NCBI Taxonomy" id="1381693"/>
    <lineage>
        <taxon>Eukaryota</taxon>
        <taxon>Sar</taxon>
        <taxon>Alveolata</taxon>
        <taxon>Dinophyceae</taxon>
        <taxon>Suessiales</taxon>
        <taxon>Symbiodiniaceae</taxon>
        <taxon>Durusdinium</taxon>
    </lineage>
</organism>
<feature type="compositionally biased region" description="Low complexity" evidence="3">
    <location>
        <begin position="18"/>
        <end position="34"/>
    </location>
</feature>
<keyword evidence="1" id="KW-0479">Metal-binding</keyword>
<dbReference type="PROSITE" id="PS50119">
    <property type="entry name" value="ZF_BBOX"/>
    <property type="match status" value="1"/>
</dbReference>
<feature type="compositionally biased region" description="Polar residues" evidence="3">
    <location>
        <begin position="781"/>
        <end position="796"/>
    </location>
</feature>
<reference evidence="5 6" key="1">
    <citation type="submission" date="2024-02" db="EMBL/GenBank/DDBJ databases">
        <authorList>
            <person name="Chen Y."/>
            <person name="Shah S."/>
            <person name="Dougan E. K."/>
            <person name="Thang M."/>
            <person name="Chan C."/>
        </authorList>
    </citation>
    <scope>NUCLEOTIDE SEQUENCE [LARGE SCALE GENOMIC DNA]</scope>
</reference>
<sequence>MPFAEEGKKVNIQRTYSDPDLPQLLPLPARPSSSYEPRPKVKEAAQFTDDVMQAMAEKLGINVMTQPEFNWVIRDCLLSLRDEGWTCQVRNGDLEYCYKYKDETRPYHPIAEAHRKLAERLMASQQGLQMAHLDPHYRVRHHVYRSIMGEKDVRRVCTPKLIEEVMKDLDVSPSDEPYLIRRIKTSVEDAYFRYKRTGKFQTTIENCIDVESMVVNLELDRVGFMKKISPSGLLYCVECQTALGDVISAGCHDVLCNQCAVETHSTGNRQDAPLVFIEQAVCAECTTKAALVRCQDCVELFCYDCFKMTHAAGKRRRHCVGLPQRTFCFECDMREKVSREQILRAIASLLSSKDTAYIDAVKKRAADGNLKIKGGTQQRHSLVDRQWHLLEANSLSRPALESSSSGMRWTPSAASAACLANKAIEECEEAEGYNERVRVVGGSKLAILVKPDVASTQTGEYLAPDQWADTIARVVNRKDGRVYVRLRSLNGWVSSRSSKDYAKVVLQVEQGKPPVEPVSTQVIGQSRAMRLLTAMSEDGRPVENAPLEPRRFRTTMVAQILPHPDSTGAMGAKLNAKEEFLADGAFLRASDGRAYLHLKDKRGWICERAKADFSKLAVQPSGSTEELIELEVKENMPSSSSVRTREGSRKVIVLEKTETVGEGAEQPGASASSAPDLPAVFRSDHEIWPEDFHPPKPIKKAMRLKLRRLFVRHGAKMKECEEDIKELQDKASTFGRACPAQKELLQYADALRKEAQKAKKTWADAVKSLLKETPDEKLQEKSSTNSAASGGQGSVSPVQVRGGRWFCAMLRMDGSDEGSSVLRPCGPLRLSHRDASQDLQQMLQVKDENLKRKAENPEASYICTECEDALCSRCSAQIHRVGARQNHTLFGLRKAAYSKRLFADNLDRLMGILQRNIERSYNLSPWFIFYDQALAPSWYNFTSYQMVRADPNNLVNPPIEEVEGIPKKADDQVLRGLPGATILKDTHVAQLTAQGACFDVPPPVHVKFAVTKFVVLLCAQQLVISAGGPCPERHAVIAFFAGEVEKAETKVPCSPALAECYFAGTVHSGPDGGGHYFIDWEDGNENFRRVHHSQVWLLENGQVCDEQQDQQQDEWVPISPTVRRKCTLLLRLHWEAWDPTWSAEGIQAVARDLQAEEVIDGFDWHVIMRFKTRMMCRSAFQRMEKLLNTCNETDLELCRVHPYVKAVELLREMP</sequence>
<dbReference type="Proteomes" id="UP001642484">
    <property type="component" value="Unassembled WGS sequence"/>
</dbReference>
<evidence type="ECO:0000256" key="2">
    <source>
        <dbReference type="SAM" id="Coils"/>
    </source>
</evidence>
<keyword evidence="1" id="KW-0862">Zinc</keyword>
<dbReference type="EMBL" id="CAXAMN010022984">
    <property type="protein sequence ID" value="CAK9074225.1"/>
    <property type="molecule type" value="Genomic_DNA"/>
</dbReference>
<evidence type="ECO:0000256" key="3">
    <source>
        <dbReference type="SAM" id="MobiDB-lite"/>
    </source>
</evidence>
<evidence type="ECO:0000313" key="6">
    <source>
        <dbReference type="Proteomes" id="UP001642484"/>
    </source>
</evidence>
<keyword evidence="6" id="KW-1185">Reference proteome</keyword>
<dbReference type="Pfam" id="PF22586">
    <property type="entry name" value="ANCHR-like_BBOX"/>
    <property type="match status" value="1"/>
</dbReference>
<feature type="region of interest" description="Disordered" evidence="3">
    <location>
        <begin position="773"/>
        <end position="796"/>
    </location>
</feature>
<name>A0ABP0PHM5_9DINO</name>
<gene>
    <name evidence="5" type="ORF">CCMP2556_LOCUS36574</name>
</gene>
<keyword evidence="2" id="KW-0175">Coiled coil</keyword>
<comment type="caution">
    <text evidence="5">The sequence shown here is derived from an EMBL/GenBank/DDBJ whole genome shotgun (WGS) entry which is preliminary data.</text>
</comment>
<proteinExistence type="predicted"/>
<feature type="domain" description="B box-type" evidence="4">
    <location>
        <begin position="277"/>
        <end position="318"/>
    </location>
</feature>
<evidence type="ECO:0000256" key="1">
    <source>
        <dbReference type="PROSITE-ProRule" id="PRU00024"/>
    </source>
</evidence>
<dbReference type="InterPro" id="IPR000315">
    <property type="entry name" value="Znf_B-box"/>
</dbReference>
<feature type="coiled-coil region" evidence="2">
    <location>
        <begin position="710"/>
        <end position="761"/>
    </location>
</feature>
<keyword evidence="1" id="KW-0863">Zinc-finger</keyword>
<accession>A0ABP0PHM5</accession>
<evidence type="ECO:0000259" key="4">
    <source>
        <dbReference type="PROSITE" id="PS50119"/>
    </source>
</evidence>
<dbReference type="CDD" id="cd19757">
    <property type="entry name" value="Bbox1"/>
    <property type="match status" value="1"/>
</dbReference>
<protein>
    <recommendedName>
        <fullName evidence="4">B box-type domain-containing protein</fullName>
    </recommendedName>
</protein>
<feature type="region of interest" description="Disordered" evidence="3">
    <location>
        <begin position="1"/>
        <end position="38"/>
    </location>
</feature>